<feature type="transmembrane region" description="Helical" evidence="6">
    <location>
        <begin position="98"/>
        <end position="117"/>
    </location>
</feature>
<evidence type="ECO:0000313" key="7">
    <source>
        <dbReference type="EMBL" id="CCA70659.1"/>
    </source>
</evidence>
<dbReference type="InterPro" id="IPR038330">
    <property type="entry name" value="TspO/MBR-related_sf"/>
</dbReference>
<sequence>MESFNPPPILLDLSRSVPLAVGVPFVLGSLSGFPTGNVVNGPWYQSLKRPAFEPPQAVFGIVWSLLYMGMGYASHLAVKVYDNKSLASSREAVYTGLKIYWIQLVLNLAYTTLFFFLKKKGLALLDMTALISLVYWMTYTLHGATDGQTTPFLAPYCAWLSFATYLSFQFWRLNLGRPNVKKD</sequence>
<evidence type="ECO:0000256" key="5">
    <source>
        <dbReference type="ARBA" id="ARBA00023136"/>
    </source>
</evidence>
<evidence type="ECO:0000256" key="6">
    <source>
        <dbReference type="SAM" id="Phobius"/>
    </source>
</evidence>
<comment type="subcellular location">
    <subcellularLocation>
        <location evidence="1">Membrane</location>
        <topology evidence="1">Multi-pass membrane protein</topology>
    </subcellularLocation>
</comment>
<dbReference type="PANTHER" id="PTHR10057">
    <property type="entry name" value="PERIPHERAL-TYPE BENZODIAZEPINE RECEPTOR"/>
    <property type="match status" value="1"/>
</dbReference>
<dbReference type="Proteomes" id="UP000007148">
    <property type="component" value="Unassembled WGS sequence"/>
</dbReference>
<feature type="transmembrane region" description="Helical" evidence="6">
    <location>
        <begin position="57"/>
        <end position="78"/>
    </location>
</feature>
<dbReference type="CDD" id="cd15904">
    <property type="entry name" value="TSPO_MBR"/>
    <property type="match status" value="1"/>
</dbReference>
<dbReference type="Pfam" id="PF03073">
    <property type="entry name" value="TspO_MBR"/>
    <property type="match status" value="1"/>
</dbReference>
<keyword evidence="5 6" id="KW-0472">Membrane</keyword>
<dbReference type="eggNOG" id="KOG3797">
    <property type="taxonomic scope" value="Eukaryota"/>
</dbReference>
<organism evidence="7 8">
    <name type="scientific">Serendipita indica (strain DSM 11827)</name>
    <name type="common">Root endophyte fungus</name>
    <name type="synonym">Piriformospora indica</name>
    <dbReference type="NCBI Taxonomy" id="1109443"/>
    <lineage>
        <taxon>Eukaryota</taxon>
        <taxon>Fungi</taxon>
        <taxon>Dikarya</taxon>
        <taxon>Basidiomycota</taxon>
        <taxon>Agaricomycotina</taxon>
        <taxon>Agaricomycetes</taxon>
        <taxon>Sebacinales</taxon>
        <taxon>Serendipitaceae</taxon>
        <taxon>Serendipita</taxon>
    </lineage>
</organism>
<evidence type="ECO:0000256" key="3">
    <source>
        <dbReference type="ARBA" id="ARBA00022692"/>
    </source>
</evidence>
<comment type="caution">
    <text evidence="7">The sequence shown here is derived from an EMBL/GenBank/DDBJ whole genome shotgun (WGS) entry which is preliminary data.</text>
</comment>
<evidence type="ECO:0000256" key="4">
    <source>
        <dbReference type="ARBA" id="ARBA00022989"/>
    </source>
</evidence>
<keyword evidence="3 6" id="KW-0812">Transmembrane</keyword>
<keyword evidence="8" id="KW-1185">Reference proteome</keyword>
<dbReference type="FunCoup" id="G4TH66">
    <property type="interactions" value="13"/>
</dbReference>
<accession>G4TH66</accession>
<gene>
    <name evidence="7" type="ORF">PIIN_04595</name>
</gene>
<dbReference type="PIRSF" id="PIRSF005859">
    <property type="entry name" value="PBR"/>
    <property type="match status" value="1"/>
</dbReference>
<protein>
    <submittedName>
        <fullName evidence="7">Related to Peripheral-type benzodiazepine receptor</fullName>
    </submittedName>
</protein>
<dbReference type="STRING" id="1109443.G4TH66"/>
<dbReference type="PANTHER" id="PTHR10057:SF0">
    <property type="entry name" value="TRANSLOCATOR PROTEIN"/>
    <property type="match status" value="1"/>
</dbReference>
<feature type="transmembrane region" description="Helical" evidence="6">
    <location>
        <begin position="124"/>
        <end position="141"/>
    </location>
</feature>
<keyword evidence="7" id="KW-0675">Receptor</keyword>
<dbReference type="OMA" id="PIVWTCL"/>
<dbReference type="HOGENOM" id="CLU_091805_0_1_1"/>
<reference evidence="7 8" key="1">
    <citation type="journal article" date="2011" name="PLoS Pathog.">
        <title>Endophytic Life Strategies Decoded by Genome and Transcriptome Analyses of the Mutualistic Root Symbiont Piriformospora indica.</title>
        <authorList>
            <person name="Zuccaro A."/>
            <person name="Lahrmann U."/>
            <person name="Guldener U."/>
            <person name="Langen G."/>
            <person name="Pfiffi S."/>
            <person name="Biedenkopf D."/>
            <person name="Wong P."/>
            <person name="Samans B."/>
            <person name="Grimm C."/>
            <person name="Basiewicz M."/>
            <person name="Murat C."/>
            <person name="Martin F."/>
            <person name="Kogel K.H."/>
        </authorList>
    </citation>
    <scope>NUCLEOTIDE SEQUENCE [LARGE SCALE GENOMIC DNA]</scope>
    <source>
        <strain evidence="7 8">DSM 11827</strain>
    </source>
</reference>
<evidence type="ECO:0000256" key="1">
    <source>
        <dbReference type="ARBA" id="ARBA00004141"/>
    </source>
</evidence>
<comment type="similarity">
    <text evidence="2">Belongs to the TspO/BZRP family.</text>
</comment>
<name>G4TH66_SERID</name>
<dbReference type="InParanoid" id="G4TH66"/>
<keyword evidence="4 6" id="KW-1133">Transmembrane helix</keyword>
<dbReference type="Gene3D" id="1.20.1260.100">
    <property type="entry name" value="TspO/MBR protein"/>
    <property type="match status" value="1"/>
</dbReference>
<evidence type="ECO:0000313" key="8">
    <source>
        <dbReference type="Proteomes" id="UP000007148"/>
    </source>
</evidence>
<dbReference type="GO" id="GO:0033013">
    <property type="term" value="P:tetrapyrrole metabolic process"/>
    <property type="evidence" value="ECO:0007669"/>
    <property type="project" value="UniProtKB-ARBA"/>
</dbReference>
<dbReference type="EMBL" id="CAFZ01000090">
    <property type="protein sequence ID" value="CCA70659.1"/>
    <property type="molecule type" value="Genomic_DNA"/>
</dbReference>
<dbReference type="GO" id="GO:0005741">
    <property type="term" value="C:mitochondrial outer membrane"/>
    <property type="evidence" value="ECO:0007669"/>
    <property type="project" value="TreeGrafter"/>
</dbReference>
<dbReference type="InterPro" id="IPR004307">
    <property type="entry name" value="TspO_MBR"/>
</dbReference>
<proteinExistence type="inferred from homology"/>
<evidence type="ECO:0000256" key="2">
    <source>
        <dbReference type="ARBA" id="ARBA00007524"/>
    </source>
</evidence>
<feature type="transmembrane region" description="Helical" evidence="6">
    <location>
        <begin position="16"/>
        <end position="36"/>
    </location>
</feature>
<feature type="transmembrane region" description="Helical" evidence="6">
    <location>
        <begin position="153"/>
        <end position="173"/>
    </location>
</feature>
<dbReference type="AlphaFoldDB" id="G4TH66"/>
<dbReference type="FunFam" id="1.20.1260.100:FF:000001">
    <property type="entry name" value="translocator protein 2"/>
    <property type="match status" value="1"/>
</dbReference>
<dbReference type="OrthoDB" id="8841220at2759"/>